<keyword evidence="2 6" id="KW-0812">Transmembrane</keyword>
<accession>A0ABV7ZHD9</accession>
<evidence type="ECO:0000256" key="2">
    <source>
        <dbReference type="ARBA" id="ARBA00022692"/>
    </source>
</evidence>
<evidence type="ECO:0000256" key="5">
    <source>
        <dbReference type="SAM" id="MobiDB-lite"/>
    </source>
</evidence>
<comment type="caution">
    <text evidence="7">The sequence shown here is derived from an EMBL/GenBank/DDBJ whole genome shotgun (WGS) entry which is preliminary data.</text>
</comment>
<proteinExistence type="predicted"/>
<dbReference type="Pfam" id="PF04610">
    <property type="entry name" value="TrbL"/>
    <property type="match status" value="1"/>
</dbReference>
<feature type="region of interest" description="Disordered" evidence="5">
    <location>
        <begin position="415"/>
        <end position="443"/>
    </location>
</feature>
<gene>
    <name evidence="7" type="ORF">ACFOPX_03335</name>
</gene>
<keyword evidence="3 6" id="KW-1133">Transmembrane helix</keyword>
<evidence type="ECO:0000256" key="6">
    <source>
        <dbReference type="SAM" id="Phobius"/>
    </source>
</evidence>
<dbReference type="RefSeq" id="WP_104751860.1">
    <property type="nucleotide sequence ID" value="NZ_FZMF01000010.1"/>
</dbReference>
<evidence type="ECO:0000256" key="4">
    <source>
        <dbReference type="ARBA" id="ARBA00023136"/>
    </source>
</evidence>
<feature type="transmembrane region" description="Helical" evidence="6">
    <location>
        <begin position="36"/>
        <end position="55"/>
    </location>
</feature>
<evidence type="ECO:0000313" key="8">
    <source>
        <dbReference type="Proteomes" id="UP001595783"/>
    </source>
</evidence>
<name>A0ABV7ZHD9_9HELI</name>
<dbReference type="EMBL" id="JBHRZO010000014">
    <property type="protein sequence ID" value="MFC3847570.1"/>
    <property type="molecule type" value="Genomic_DNA"/>
</dbReference>
<evidence type="ECO:0000313" key="7">
    <source>
        <dbReference type="EMBL" id="MFC3847570.1"/>
    </source>
</evidence>
<reference evidence="8" key="1">
    <citation type="journal article" date="2019" name="Int. J. Syst. Evol. Microbiol.">
        <title>The Global Catalogue of Microorganisms (GCM) 10K type strain sequencing project: providing services to taxonomists for standard genome sequencing and annotation.</title>
        <authorList>
            <consortium name="The Broad Institute Genomics Platform"/>
            <consortium name="The Broad Institute Genome Sequencing Center for Infectious Disease"/>
            <person name="Wu L."/>
            <person name="Ma J."/>
        </authorList>
    </citation>
    <scope>NUCLEOTIDE SEQUENCE [LARGE SCALE GENOMIC DNA]</scope>
    <source>
        <strain evidence="8">CCUG 53816</strain>
    </source>
</reference>
<sequence>MGDKYPAGSFFAKVINFFQGPAENVVSDLATQMTELFRVQMSLNIILSILFMVWAYKRVKEGDLFQFKTLMGVGVFVVFVGIINWAISEPATYIREIKNIIYIPAEALTDIIDKSMRAFFNAEFENISKGEHTSIANLIDRSYYGITLFYSAVFKELGWKMFFTMLPQLVLFFLLVVAQVLFIALVLIIVLMVFVETKIWLALGIVVLPLGLFPQTKGMLFSYIKKLLSLTFYKPCLMLVAFFNFNIIKETTKKIPSQTEIKQEFFGDPSKLLQNGVAAVNGVLDSVGLLGHLVLLILSSLVCFYLVKRIPDFINGIFNTSGGVGAITEMMQKIGMTAGGVVVGGSAVTAANKITQAYQSAGGGLAGVRAGLGALGTMGATGGVSAVADRESISAGVKFGVHTIKNALGSGFATGSNTGNQYNPPNNTPNTGKGNWENQKGGG</sequence>
<organism evidence="7 8">
    <name type="scientific">Helicobacter baculiformis</name>
    <dbReference type="NCBI Taxonomy" id="427351"/>
    <lineage>
        <taxon>Bacteria</taxon>
        <taxon>Pseudomonadati</taxon>
        <taxon>Campylobacterota</taxon>
        <taxon>Epsilonproteobacteria</taxon>
        <taxon>Campylobacterales</taxon>
        <taxon>Helicobacteraceae</taxon>
        <taxon>Helicobacter</taxon>
    </lineage>
</organism>
<dbReference type="InterPro" id="IPR007688">
    <property type="entry name" value="Conjugal_tfr_TrbL/VirB6"/>
</dbReference>
<feature type="transmembrane region" description="Helical" evidence="6">
    <location>
        <begin position="199"/>
        <end position="215"/>
    </location>
</feature>
<keyword evidence="8" id="KW-1185">Reference proteome</keyword>
<feature type="transmembrane region" description="Helical" evidence="6">
    <location>
        <begin position="67"/>
        <end position="87"/>
    </location>
</feature>
<feature type="transmembrane region" description="Helical" evidence="6">
    <location>
        <begin position="169"/>
        <end position="193"/>
    </location>
</feature>
<feature type="compositionally biased region" description="Low complexity" evidence="5">
    <location>
        <begin position="417"/>
        <end position="435"/>
    </location>
</feature>
<comment type="subcellular location">
    <subcellularLocation>
        <location evidence="1">Membrane</location>
        <topology evidence="1">Multi-pass membrane protein</topology>
    </subcellularLocation>
</comment>
<evidence type="ECO:0000256" key="3">
    <source>
        <dbReference type="ARBA" id="ARBA00022989"/>
    </source>
</evidence>
<feature type="transmembrane region" description="Helical" evidence="6">
    <location>
        <begin position="289"/>
        <end position="307"/>
    </location>
</feature>
<dbReference type="Proteomes" id="UP001595783">
    <property type="component" value="Unassembled WGS sequence"/>
</dbReference>
<feature type="transmembrane region" description="Helical" evidence="6">
    <location>
        <begin position="227"/>
        <end position="248"/>
    </location>
</feature>
<keyword evidence="4 6" id="KW-0472">Membrane</keyword>
<evidence type="ECO:0000256" key="1">
    <source>
        <dbReference type="ARBA" id="ARBA00004141"/>
    </source>
</evidence>
<protein>
    <submittedName>
        <fullName evidence="7">Type IV secretion system protein</fullName>
    </submittedName>
</protein>